<protein>
    <submittedName>
        <fullName evidence="2">Uncharacterized protein</fullName>
    </submittedName>
</protein>
<organism evidence="2 3">
    <name type="scientific">Hanstruepera neustonica</name>
    <dbReference type="NCBI Taxonomy" id="1445657"/>
    <lineage>
        <taxon>Bacteria</taxon>
        <taxon>Pseudomonadati</taxon>
        <taxon>Bacteroidota</taxon>
        <taxon>Flavobacteriia</taxon>
        <taxon>Flavobacteriales</taxon>
        <taxon>Flavobacteriaceae</taxon>
        <taxon>Hanstruepera</taxon>
    </lineage>
</organism>
<evidence type="ECO:0000313" key="3">
    <source>
        <dbReference type="Proteomes" id="UP000236641"/>
    </source>
</evidence>
<sequence>MFLNFNIVSFKSHFLIEQSSIVTMLAITVVFFLILLILGIRKSYKLKKENDRLNALNTSFEDDDNKPYTDFTEGHLYQNNNSSTSKE</sequence>
<evidence type="ECO:0000313" key="2">
    <source>
        <dbReference type="EMBL" id="PNQ72907.1"/>
    </source>
</evidence>
<keyword evidence="1" id="KW-0472">Membrane</keyword>
<comment type="caution">
    <text evidence="2">The sequence shown here is derived from an EMBL/GenBank/DDBJ whole genome shotgun (WGS) entry which is preliminary data.</text>
</comment>
<keyword evidence="1" id="KW-0812">Transmembrane</keyword>
<dbReference type="AlphaFoldDB" id="A0A2K1DY11"/>
<keyword evidence="3" id="KW-1185">Reference proteome</keyword>
<evidence type="ECO:0000256" key="1">
    <source>
        <dbReference type="SAM" id="Phobius"/>
    </source>
</evidence>
<accession>A0A2K1DY11</accession>
<reference evidence="2 3" key="1">
    <citation type="submission" date="2018-01" db="EMBL/GenBank/DDBJ databases">
        <title>The draft genome of Hanstruepera neustonica JCM19743.</title>
        <authorList>
            <person name="He R.-H."/>
            <person name="Du Z.-J."/>
        </authorList>
    </citation>
    <scope>NUCLEOTIDE SEQUENCE [LARGE SCALE GENOMIC DNA]</scope>
    <source>
        <strain evidence="2 3">JCM19743</strain>
    </source>
</reference>
<gene>
    <name evidence="2" type="ORF">C1T31_09375</name>
</gene>
<proteinExistence type="predicted"/>
<dbReference type="Proteomes" id="UP000236641">
    <property type="component" value="Unassembled WGS sequence"/>
</dbReference>
<feature type="transmembrane region" description="Helical" evidence="1">
    <location>
        <begin position="20"/>
        <end position="40"/>
    </location>
</feature>
<keyword evidence="1" id="KW-1133">Transmembrane helix</keyword>
<dbReference type="EMBL" id="POWF01000005">
    <property type="protein sequence ID" value="PNQ72907.1"/>
    <property type="molecule type" value="Genomic_DNA"/>
</dbReference>
<name>A0A2K1DY11_9FLAO</name>
<dbReference type="OrthoDB" id="1452391at2"/>